<evidence type="ECO:0000256" key="6">
    <source>
        <dbReference type="ARBA" id="ARBA00023065"/>
    </source>
</evidence>
<keyword evidence="2 10" id="KW-0813">Transport</keyword>
<accession>A0ABV2DM23</accession>
<evidence type="ECO:0000256" key="1">
    <source>
        <dbReference type="ARBA" id="ARBA00009521"/>
    </source>
</evidence>
<keyword evidence="3 10" id="KW-1134">Transmembrane beta strand</keyword>
<evidence type="ECO:0000256" key="5">
    <source>
        <dbReference type="ARBA" id="ARBA00022729"/>
    </source>
</evidence>
<dbReference type="Proteomes" id="UP001548832">
    <property type="component" value="Unassembled WGS sequence"/>
</dbReference>
<feature type="chain" id="PRO_5044963071" description="Porin" evidence="10">
    <location>
        <begin position="23"/>
        <end position="352"/>
    </location>
</feature>
<keyword evidence="4 10" id="KW-0812">Transmembrane</keyword>
<evidence type="ECO:0000256" key="10">
    <source>
        <dbReference type="RuleBase" id="RU364005"/>
    </source>
</evidence>
<evidence type="ECO:0000256" key="9">
    <source>
        <dbReference type="ARBA" id="ARBA00023237"/>
    </source>
</evidence>
<comment type="subcellular location">
    <subcellularLocation>
        <location evidence="10">Cell outer membrane</location>
        <topology evidence="10">Multi-pass membrane protein</topology>
    </subcellularLocation>
</comment>
<evidence type="ECO:0000256" key="7">
    <source>
        <dbReference type="ARBA" id="ARBA00023114"/>
    </source>
</evidence>
<evidence type="ECO:0000256" key="3">
    <source>
        <dbReference type="ARBA" id="ARBA00022452"/>
    </source>
</evidence>
<proteinExistence type="inferred from homology"/>
<dbReference type="Pfam" id="PF02530">
    <property type="entry name" value="Porin_2"/>
    <property type="match status" value="1"/>
</dbReference>
<name>A0ABV2DM23_9HYPH</name>
<dbReference type="SUPFAM" id="SSF56935">
    <property type="entry name" value="Porins"/>
    <property type="match status" value="1"/>
</dbReference>
<dbReference type="RefSeq" id="WP_354463126.1">
    <property type="nucleotide sequence ID" value="NZ_JBEWSZ010000002.1"/>
</dbReference>
<keyword evidence="6 10" id="KW-0406">Ion transport</keyword>
<keyword evidence="9 10" id="KW-0998">Cell outer membrane</keyword>
<keyword evidence="7 10" id="KW-0626">Porin</keyword>
<feature type="signal peptide" evidence="10">
    <location>
        <begin position="1"/>
        <end position="22"/>
    </location>
</feature>
<dbReference type="InterPro" id="IPR003684">
    <property type="entry name" value="Porin_alphabac"/>
</dbReference>
<sequence length="352" mass="37155">MKQGIVLRGVSTLLFNVPYVYAANTAALADPEPDQYVRVCDAMGAGFLKLPGSETCLKIGGYVSYEVTAGADVNSGERKRTWSQQTKAALRADTQSQTELGILRTYIEIEDTVTDGIDEGAALSEGMIGLNGLQVGASGSQFDSWLGSAGNVPSDDVVASAGGMTNQINYTASFGSGLSAMFGAEQGAKDKGDDGDGEDNAHDYTIDSYVPHLVGGLKFERNWGAIATVVGYDSVIEGVAAKMRLDVQLGDTFSAFIMGGYQSDPEKPNYFGAWKGTYAAWGGISVSPSPKVTFNSQAAYEDSGTYALALNLDYEIAPGFIISPGLNYTSFDSDPTKPDDALSGIVSIQRDF</sequence>
<keyword evidence="8 10" id="KW-0472">Membrane</keyword>
<organism evidence="11 12">
    <name type="scientific">Mesorhizobium shangrilense</name>
    <dbReference type="NCBI Taxonomy" id="460060"/>
    <lineage>
        <taxon>Bacteria</taxon>
        <taxon>Pseudomonadati</taxon>
        <taxon>Pseudomonadota</taxon>
        <taxon>Alphaproteobacteria</taxon>
        <taxon>Hyphomicrobiales</taxon>
        <taxon>Phyllobacteriaceae</taxon>
        <taxon>Mesorhizobium</taxon>
    </lineage>
</organism>
<reference evidence="11 12" key="1">
    <citation type="submission" date="2024-06" db="EMBL/GenBank/DDBJ databases">
        <authorList>
            <person name="Kim D.-U."/>
        </authorList>
    </citation>
    <scope>NUCLEOTIDE SEQUENCE [LARGE SCALE GENOMIC DNA]</scope>
    <source>
        <strain evidence="11 12">KACC15460</strain>
    </source>
</reference>
<protein>
    <recommendedName>
        <fullName evidence="10">Porin</fullName>
    </recommendedName>
</protein>
<dbReference type="EMBL" id="JBEWSZ010000002">
    <property type="protein sequence ID" value="MET2831037.1"/>
    <property type="molecule type" value="Genomic_DNA"/>
</dbReference>
<evidence type="ECO:0000256" key="2">
    <source>
        <dbReference type="ARBA" id="ARBA00022448"/>
    </source>
</evidence>
<evidence type="ECO:0000256" key="8">
    <source>
        <dbReference type="ARBA" id="ARBA00023136"/>
    </source>
</evidence>
<comment type="function">
    <text evidence="10">Forms passive diffusion pores that allow small molecular weight hydrophilic materials across the outer membrane.</text>
</comment>
<keyword evidence="12" id="KW-1185">Reference proteome</keyword>
<comment type="similarity">
    <text evidence="1 10">Belongs to the alphaproteobacteria porin family.</text>
</comment>
<keyword evidence="5 10" id="KW-0732">Signal</keyword>
<evidence type="ECO:0000313" key="12">
    <source>
        <dbReference type="Proteomes" id="UP001548832"/>
    </source>
</evidence>
<comment type="caution">
    <text evidence="11">The sequence shown here is derived from an EMBL/GenBank/DDBJ whole genome shotgun (WGS) entry which is preliminary data.</text>
</comment>
<gene>
    <name evidence="11" type="ORF">ABVQ20_29050</name>
</gene>
<comment type="domain">
    <text evidence="10">Consists of 16-stranded beta-barrel sheets, with large surface-exposed loops, that form a transmembrane pore at the center of each barrel. The pore is partially ocluded by a peptide loop that folds into the pore lumen.</text>
</comment>
<evidence type="ECO:0000313" key="11">
    <source>
        <dbReference type="EMBL" id="MET2831037.1"/>
    </source>
</evidence>
<evidence type="ECO:0000256" key="4">
    <source>
        <dbReference type="ARBA" id="ARBA00022692"/>
    </source>
</evidence>